<sequence length="257" mass="29660">MNSDRTVGELLRLFKVNNISELGSDIIVKFFDDISVKEVMKLCRINRQFNEVCKKESMWRRKVKNDYGIEKKYGKTWKETAKNLYDADMINLAQEWIEGKTYGELLKEGLEGNDHRFFGKLLEEYKIGNIVFPEDIDDIKSADAYLSNTHGFYYIFFLMHANGMSNSEADLQRHLRLMTREFSVIAHAVGEMSGEYSAEGFALASSQADINEVSIENTPEERVKMQKIVTSLMDPILYVMTYSIMSLKNLSSIDVYN</sequence>
<dbReference type="InterPro" id="IPR036047">
    <property type="entry name" value="F-box-like_dom_sf"/>
</dbReference>
<dbReference type="InterPro" id="IPR001810">
    <property type="entry name" value="F-box_dom"/>
</dbReference>
<proteinExistence type="predicted"/>
<dbReference type="PROSITE" id="PS50181">
    <property type="entry name" value="FBOX"/>
    <property type="match status" value="1"/>
</dbReference>
<organism evidence="2">
    <name type="scientific">Pithovirus LCPAC406</name>
    <dbReference type="NCBI Taxonomy" id="2506599"/>
    <lineage>
        <taxon>Viruses</taxon>
        <taxon>Pithoviruses</taxon>
    </lineage>
</organism>
<accession>A0A481ZDJ5</accession>
<evidence type="ECO:0000313" key="2">
    <source>
        <dbReference type="EMBL" id="QBK93857.1"/>
    </source>
</evidence>
<protein>
    <submittedName>
        <fullName evidence="2">F-box-like protein</fullName>
    </submittedName>
</protein>
<name>A0A481ZDJ5_9VIRU</name>
<dbReference type="Gene3D" id="1.20.1280.50">
    <property type="match status" value="1"/>
</dbReference>
<dbReference type="EMBL" id="MK500606">
    <property type="protein sequence ID" value="QBK93857.1"/>
    <property type="molecule type" value="Genomic_DNA"/>
</dbReference>
<feature type="domain" description="F-box" evidence="1">
    <location>
        <begin position="16"/>
        <end position="62"/>
    </location>
</feature>
<reference evidence="2" key="1">
    <citation type="journal article" date="2019" name="MBio">
        <title>Virus Genomes from Deep Sea Sediments Expand the Ocean Megavirome and Support Independent Origins of Viral Gigantism.</title>
        <authorList>
            <person name="Backstrom D."/>
            <person name="Yutin N."/>
            <person name="Jorgensen S.L."/>
            <person name="Dharamshi J."/>
            <person name="Homa F."/>
            <person name="Zaremba-Niedwiedzka K."/>
            <person name="Spang A."/>
            <person name="Wolf Y.I."/>
            <person name="Koonin E.V."/>
            <person name="Ettema T.J."/>
        </authorList>
    </citation>
    <scope>NUCLEOTIDE SEQUENCE</scope>
</reference>
<dbReference type="SUPFAM" id="SSF81383">
    <property type="entry name" value="F-box domain"/>
    <property type="match status" value="1"/>
</dbReference>
<evidence type="ECO:0000259" key="1">
    <source>
        <dbReference type="PROSITE" id="PS50181"/>
    </source>
</evidence>
<gene>
    <name evidence="2" type="ORF">LCPAC406_01710</name>
</gene>